<evidence type="ECO:0000313" key="2">
    <source>
        <dbReference type="Proteomes" id="UP000199024"/>
    </source>
</evidence>
<dbReference type="Proteomes" id="UP000199024">
    <property type="component" value="Unassembled WGS sequence"/>
</dbReference>
<dbReference type="PANTHER" id="PTHR33221">
    <property type="entry name" value="WINGED HELIX-TURN-HELIX TRANSCRIPTIONAL REGULATOR, RRF2 FAMILY"/>
    <property type="match status" value="1"/>
</dbReference>
<organism evidence="1 2">
    <name type="scientific">Granulicella pectinivorans</name>
    <dbReference type="NCBI Taxonomy" id="474950"/>
    <lineage>
        <taxon>Bacteria</taxon>
        <taxon>Pseudomonadati</taxon>
        <taxon>Acidobacteriota</taxon>
        <taxon>Terriglobia</taxon>
        <taxon>Terriglobales</taxon>
        <taxon>Acidobacteriaceae</taxon>
        <taxon>Granulicella</taxon>
    </lineage>
</organism>
<dbReference type="STRING" id="474950.SAMN05421771_2520"/>
<dbReference type="Gene3D" id="1.10.10.10">
    <property type="entry name" value="Winged helix-like DNA-binding domain superfamily/Winged helix DNA-binding domain"/>
    <property type="match status" value="1"/>
</dbReference>
<proteinExistence type="predicted"/>
<name>A0A1I6MFM2_9BACT</name>
<protein>
    <submittedName>
        <fullName evidence="1">DNA-binding transcriptional regulator, IscR family</fullName>
    </submittedName>
</protein>
<dbReference type="PANTHER" id="PTHR33221:SF15">
    <property type="entry name" value="HTH-TYPE TRANSCRIPTIONAL REGULATOR YWGB-RELATED"/>
    <property type="match status" value="1"/>
</dbReference>
<gene>
    <name evidence="1" type="ORF">SAMN05421771_2520</name>
</gene>
<accession>A0A1I6MFM2</accession>
<reference evidence="1 2" key="1">
    <citation type="submission" date="2016-10" db="EMBL/GenBank/DDBJ databases">
        <authorList>
            <person name="de Groot N.N."/>
        </authorList>
    </citation>
    <scope>NUCLEOTIDE SEQUENCE [LARGE SCALE GENOMIC DNA]</scope>
    <source>
        <strain evidence="1 2">DSM 21001</strain>
    </source>
</reference>
<dbReference type="InterPro" id="IPR036390">
    <property type="entry name" value="WH_DNA-bd_sf"/>
</dbReference>
<sequence>MSGQFRLGLRLLAVLAQGPGTMHTSGAIAEELGESAVVVRRMFLLLHQAGLIEQKKGPNGGARLSVPAKQIGLGAVYSAVTPGWLVLGDPAVDSAMKKVRGAAVEAMNETSLAAVVKKMKKV</sequence>
<keyword evidence="2" id="KW-1185">Reference proteome</keyword>
<dbReference type="GO" id="GO:0003677">
    <property type="term" value="F:DNA binding"/>
    <property type="evidence" value="ECO:0007669"/>
    <property type="project" value="UniProtKB-KW"/>
</dbReference>
<evidence type="ECO:0000313" key="1">
    <source>
        <dbReference type="EMBL" id="SFS14377.1"/>
    </source>
</evidence>
<dbReference type="InterPro" id="IPR036388">
    <property type="entry name" value="WH-like_DNA-bd_sf"/>
</dbReference>
<dbReference type="Pfam" id="PF02082">
    <property type="entry name" value="Rrf2"/>
    <property type="match status" value="1"/>
</dbReference>
<dbReference type="SUPFAM" id="SSF46785">
    <property type="entry name" value="Winged helix' DNA-binding domain"/>
    <property type="match status" value="1"/>
</dbReference>
<dbReference type="InterPro" id="IPR000944">
    <property type="entry name" value="Tscrpt_reg_Rrf2"/>
</dbReference>
<dbReference type="AlphaFoldDB" id="A0A1I6MFM2"/>
<dbReference type="PROSITE" id="PS51197">
    <property type="entry name" value="HTH_RRF2_2"/>
    <property type="match status" value="1"/>
</dbReference>
<keyword evidence="1" id="KW-0238">DNA-binding</keyword>
<dbReference type="EMBL" id="FOZL01000001">
    <property type="protein sequence ID" value="SFS14377.1"/>
    <property type="molecule type" value="Genomic_DNA"/>
</dbReference>
<dbReference type="GO" id="GO:0003700">
    <property type="term" value="F:DNA-binding transcription factor activity"/>
    <property type="evidence" value="ECO:0007669"/>
    <property type="project" value="TreeGrafter"/>
</dbReference>
<dbReference type="GO" id="GO:0005829">
    <property type="term" value="C:cytosol"/>
    <property type="evidence" value="ECO:0007669"/>
    <property type="project" value="TreeGrafter"/>
</dbReference>